<dbReference type="Proteomes" id="UP001315686">
    <property type="component" value="Unassembled WGS sequence"/>
</dbReference>
<feature type="transmembrane region" description="Helical" evidence="1">
    <location>
        <begin position="79"/>
        <end position="97"/>
    </location>
</feature>
<name>A0AAP2CMK3_9RHOB</name>
<dbReference type="Pfam" id="PF00805">
    <property type="entry name" value="Pentapeptide"/>
    <property type="match status" value="2"/>
</dbReference>
<dbReference type="PANTHER" id="PTHR14136">
    <property type="entry name" value="BTB_POZ DOMAIN-CONTAINING PROTEIN KCTD9"/>
    <property type="match status" value="1"/>
</dbReference>
<dbReference type="EMBL" id="JADQAZ010000001">
    <property type="protein sequence ID" value="MBT0957157.1"/>
    <property type="molecule type" value="Genomic_DNA"/>
</dbReference>
<keyword evidence="1" id="KW-1133">Transmembrane helix</keyword>
<reference evidence="2 3" key="1">
    <citation type="journal article" date="2021" name="Arch. Microbiol.">
        <title>Harenicola maris gen. nov., sp. nov. isolated from the Sea of Japan shallow sediments.</title>
        <authorList>
            <person name="Romanenko L.A."/>
            <person name="Kurilenko V.V."/>
            <person name="Chernysheva N.Y."/>
            <person name="Tekutyeva L.A."/>
            <person name="Velansky P.V."/>
            <person name="Svetashev V.I."/>
            <person name="Isaeva M.P."/>
        </authorList>
    </citation>
    <scope>NUCLEOTIDE SEQUENCE [LARGE SCALE GENOMIC DNA]</scope>
    <source>
        <strain evidence="2 3">KMM 3653</strain>
    </source>
</reference>
<gene>
    <name evidence="2" type="ORF">IV417_07155</name>
</gene>
<evidence type="ECO:0000313" key="2">
    <source>
        <dbReference type="EMBL" id="MBT0957157.1"/>
    </source>
</evidence>
<protein>
    <submittedName>
        <fullName evidence="2">Pentapeptide repeat-containing protein</fullName>
    </submittedName>
</protein>
<dbReference type="InterPro" id="IPR001646">
    <property type="entry name" value="5peptide_repeat"/>
</dbReference>
<proteinExistence type="predicted"/>
<feature type="transmembrane region" description="Helical" evidence="1">
    <location>
        <begin position="47"/>
        <end position="67"/>
    </location>
</feature>
<dbReference type="RefSeq" id="WP_327793333.1">
    <property type="nucleotide sequence ID" value="NZ_JADQAZ010000001.1"/>
</dbReference>
<organism evidence="2 3">
    <name type="scientific">Harenicola maris</name>
    <dbReference type="NCBI Taxonomy" id="2841044"/>
    <lineage>
        <taxon>Bacteria</taxon>
        <taxon>Pseudomonadati</taxon>
        <taxon>Pseudomonadota</taxon>
        <taxon>Alphaproteobacteria</taxon>
        <taxon>Rhodobacterales</taxon>
        <taxon>Paracoccaceae</taxon>
        <taxon>Harenicola</taxon>
    </lineage>
</organism>
<dbReference type="AlphaFoldDB" id="A0AAP2CMK3"/>
<comment type="caution">
    <text evidence="2">The sequence shown here is derived from an EMBL/GenBank/DDBJ whole genome shotgun (WGS) entry which is preliminary data.</text>
</comment>
<keyword evidence="3" id="KW-1185">Reference proteome</keyword>
<keyword evidence="1" id="KW-0812">Transmembrane</keyword>
<sequence length="477" mass="52511">MDWIEGFLNAPLFLAAVFFGLTLFALTQVSARPVAGKRKPFPMEGLWLWAWMVTLAAVVAASVWFFATHETAFTELRNVMLFVAGVVGAPFVLWRAVLAKRQVDTAEAVLTNQKLSSALDGLSAVKKATLRCRNVSFGLEGRKYSVFETSGEEAEIPSDASDVVESPWELQSYDQPDIVARNMALDRLEGLAMEDPELVQRIAGNLAVYVREVSAEAPAEQWSEALELLGQDIDEWASSLTVKRSDAQSAVQVLTRLQERAGGTLKIDLRRANLQGFELADMCLQGFDLGSAHLEGANLWRADLRRAFLPGGKLSGVNLGQAKLDRAEMDGARLDGADLHRARLVQVDLSRANLEGAKLLSADMEGADLSEARLQGADLRRAKLVRADLSDAKVDSATDFRSADLTGAFIEDVDLSEVTITQEQACSMFGDASVILPEGIKRPAHWPEWDMEWDDLRDQWKIWTDDPTSYTPPENPS</sequence>
<keyword evidence="1" id="KW-0472">Membrane</keyword>
<evidence type="ECO:0000313" key="3">
    <source>
        <dbReference type="Proteomes" id="UP001315686"/>
    </source>
</evidence>
<evidence type="ECO:0000256" key="1">
    <source>
        <dbReference type="SAM" id="Phobius"/>
    </source>
</evidence>
<dbReference type="SUPFAM" id="SSF141571">
    <property type="entry name" value="Pentapeptide repeat-like"/>
    <property type="match status" value="1"/>
</dbReference>
<dbReference type="PANTHER" id="PTHR14136:SF17">
    <property type="entry name" value="BTB_POZ DOMAIN-CONTAINING PROTEIN KCTD9"/>
    <property type="match status" value="1"/>
</dbReference>
<dbReference type="InterPro" id="IPR051082">
    <property type="entry name" value="Pentapeptide-BTB/POZ_domain"/>
</dbReference>
<dbReference type="Gene3D" id="2.160.20.80">
    <property type="entry name" value="E3 ubiquitin-protein ligase SopA"/>
    <property type="match status" value="1"/>
</dbReference>
<accession>A0AAP2CMK3</accession>